<evidence type="ECO:0000256" key="2">
    <source>
        <dbReference type="ARBA" id="ARBA00023315"/>
    </source>
</evidence>
<dbReference type="PANTHER" id="PTHR43420">
    <property type="entry name" value="ACETYLTRANSFERASE"/>
    <property type="match status" value="1"/>
</dbReference>
<dbReference type="Pfam" id="PF24553">
    <property type="entry name" value="Rv0428c_C"/>
    <property type="match status" value="1"/>
</dbReference>
<gene>
    <name evidence="4" type="ORF">EDM58_11325</name>
</gene>
<reference evidence="4 5" key="1">
    <citation type="submission" date="2018-10" db="EMBL/GenBank/DDBJ databases">
        <title>Phylogenomics of Brevibacillus.</title>
        <authorList>
            <person name="Dunlap C."/>
        </authorList>
    </citation>
    <scope>NUCLEOTIDE SEQUENCE [LARGE SCALE GENOMIC DNA]</scope>
    <source>
        <strain evidence="4 5">JCM 15085</strain>
    </source>
</reference>
<keyword evidence="1 4" id="KW-0808">Transferase</keyword>
<proteinExistence type="predicted"/>
<feature type="domain" description="N-acetyltransferase" evidence="3">
    <location>
        <begin position="116"/>
        <end position="247"/>
    </location>
</feature>
<dbReference type="AlphaFoldDB" id="A0A3M8CRN7"/>
<evidence type="ECO:0000313" key="4">
    <source>
        <dbReference type="EMBL" id="RNB78440.1"/>
    </source>
</evidence>
<dbReference type="Proteomes" id="UP000281915">
    <property type="component" value="Unassembled WGS sequence"/>
</dbReference>
<comment type="caution">
    <text evidence="4">The sequence shown here is derived from an EMBL/GenBank/DDBJ whole genome shotgun (WGS) entry which is preliminary data.</text>
</comment>
<evidence type="ECO:0000259" key="3">
    <source>
        <dbReference type="PROSITE" id="PS51186"/>
    </source>
</evidence>
<dbReference type="Gene3D" id="3.40.630.30">
    <property type="match status" value="1"/>
</dbReference>
<evidence type="ECO:0000313" key="5">
    <source>
        <dbReference type="Proteomes" id="UP000281915"/>
    </source>
</evidence>
<dbReference type="InterPro" id="IPR050680">
    <property type="entry name" value="YpeA/RimI_acetyltransf"/>
</dbReference>
<dbReference type="InterPro" id="IPR000182">
    <property type="entry name" value="GNAT_dom"/>
</dbReference>
<dbReference type="PROSITE" id="PS51186">
    <property type="entry name" value="GNAT"/>
    <property type="match status" value="1"/>
</dbReference>
<name>A0A3M8CRN7_9BACL</name>
<dbReference type="SUPFAM" id="SSF55729">
    <property type="entry name" value="Acyl-CoA N-acyltransferases (Nat)"/>
    <property type="match status" value="1"/>
</dbReference>
<dbReference type="InterPro" id="IPR056935">
    <property type="entry name" value="Rv0428c-like_C"/>
</dbReference>
<protein>
    <submittedName>
        <fullName evidence="4">GNAT family N-acetyltransferase</fullName>
    </submittedName>
</protein>
<dbReference type="GO" id="GO:0016747">
    <property type="term" value="F:acyltransferase activity, transferring groups other than amino-acyl groups"/>
    <property type="evidence" value="ECO:0007669"/>
    <property type="project" value="InterPro"/>
</dbReference>
<keyword evidence="2" id="KW-0012">Acyltransferase</keyword>
<evidence type="ECO:0000256" key="1">
    <source>
        <dbReference type="ARBA" id="ARBA00022679"/>
    </source>
</evidence>
<accession>A0A3M8CRN7</accession>
<dbReference type="InterPro" id="IPR016181">
    <property type="entry name" value="Acyl_CoA_acyltransferase"/>
</dbReference>
<dbReference type="EMBL" id="RHHT01000025">
    <property type="protein sequence ID" value="RNB78440.1"/>
    <property type="molecule type" value="Genomic_DNA"/>
</dbReference>
<organism evidence="4 5">
    <name type="scientific">Brevibacillus panacihumi</name>
    <dbReference type="NCBI Taxonomy" id="497735"/>
    <lineage>
        <taxon>Bacteria</taxon>
        <taxon>Bacillati</taxon>
        <taxon>Bacillota</taxon>
        <taxon>Bacilli</taxon>
        <taxon>Bacillales</taxon>
        <taxon>Paenibacillaceae</taxon>
        <taxon>Brevibacillus</taxon>
    </lineage>
</organism>
<dbReference type="CDD" id="cd04301">
    <property type="entry name" value="NAT_SF"/>
    <property type="match status" value="1"/>
</dbReference>
<sequence>MSVIAELEELSMNAWPALESLADDGWVLRFAEGYTKRANSVYPLYPSERELEEKILACETFYTKKGLPTIFKLTPAAQPAELDRVLEEKGYLTSGHTSVQTVSLDSINAPTVHPVRVYRECTDEWLDDFCRLSAKSENEKRTMSETLRKISPPACYMTLFHEDAAVACGLGVLDRGYLGLYDIVTDSRFRRQGFGEQLVLNLLHWGAKNGAKASYLQVIADNLSARRLYEKLGYREAYPYWYRIKET</sequence>
<dbReference type="PANTHER" id="PTHR43420:SF12">
    <property type="entry name" value="N-ACETYLTRANSFERASE DOMAIN-CONTAINING PROTEIN"/>
    <property type="match status" value="1"/>
</dbReference>